<evidence type="ECO:0000256" key="1">
    <source>
        <dbReference type="SAM" id="MobiDB-lite"/>
    </source>
</evidence>
<organism evidence="2 3">
    <name type="scientific">Prunus dulcis</name>
    <name type="common">Almond</name>
    <name type="synonym">Amygdalus dulcis</name>
    <dbReference type="NCBI Taxonomy" id="3755"/>
    <lineage>
        <taxon>Eukaryota</taxon>
        <taxon>Viridiplantae</taxon>
        <taxon>Streptophyta</taxon>
        <taxon>Embryophyta</taxon>
        <taxon>Tracheophyta</taxon>
        <taxon>Spermatophyta</taxon>
        <taxon>Magnoliopsida</taxon>
        <taxon>eudicotyledons</taxon>
        <taxon>Gunneridae</taxon>
        <taxon>Pentapetalae</taxon>
        <taxon>rosids</taxon>
        <taxon>fabids</taxon>
        <taxon>Rosales</taxon>
        <taxon>Rosaceae</taxon>
        <taxon>Amygdaloideae</taxon>
        <taxon>Amygdaleae</taxon>
        <taxon>Prunus</taxon>
    </lineage>
</organism>
<gene>
    <name evidence="2" type="ORF">L3X38_042079</name>
</gene>
<name>A0AAD4UU60_PRUDU</name>
<sequence>MERNQAALQERHESEENDARHSAHDSTRSRCSRKDREATIARIPNPDVVVQQLELHFGPPAGLAWSYQENPLSETDSWSTRTRRNLGWTKGKENEAAWKNTKGKTWKAPTHKFEIRTTISIQKSGKGTN</sequence>
<reference evidence="2 3" key="1">
    <citation type="journal article" date="2022" name="G3 (Bethesda)">
        <title>Whole-genome sequence and methylome profiling of the almond [Prunus dulcis (Mill.) D.A. Webb] cultivar 'Nonpareil'.</title>
        <authorList>
            <person name="D'Amico-Willman K.M."/>
            <person name="Ouma W.Z."/>
            <person name="Meulia T."/>
            <person name="Sideli G.M."/>
            <person name="Gradziel T.M."/>
            <person name="Fresnedo-Ramirez J."/>
        </authorList>
    </citation>
    <scope>NUCLEOTIDE SEQUENCE [LARGE SCALE GENOMIC DNA]</scope>
    <source>
        <strain evidence="2">Clone GOH B32 T37-40</strain>
    </source>
</reference>
<dbReference type="Proteomes" id="UP001054821">
    <property type="component" value="Chromosome 8"/>
</dbReference>
<dbReference type="AlphaFoldDB" id="A0AAD4UU60"/>
<evidence type="ECO:0000313" key="3">
    <source>
        <dbReference type="Proteomes" id="UP001054821"/>
    </source>
</evidence>
<evidence type="ECO:0000313" key="2">
    <source>
        <dbReference type="EMBL" id="KAI5312905.1"/>
    </source>
</evidence>
<feature type="region of interest" description="Disordered" evidence="1">
    <location>
        <begin position="72"/>
        <end position="108"/>
    </location>
</feature>
<feature type="region of interest" description="Disordered" evidence="1">
    <location>
        <begin position="1"/>
        <end position="37"/>
    </location>
</feature>
<dbReference type="EMBL" id="JAJFAZ020000008">
    <property type="protein sequence ID" value="KAI5312905.1"/>
    <property type="molecule type" value="Genomic_DNA"/>
</dbReference>
<accession>A0AAD4UU60</accession>
<protein>
    <submittedName>
        <fullName evidence="2">Uncharacterized protein</fullName>
    </submittedName>
</protein>
<proteinExistence type="predicted"/>
<comment type="caution">
    <text evidence="2">The sequence shown here is derived from an EMBL/GenBank/DDBJ whole genome shotgun (WGS) entry which is preliminary data.</text>
</comment>
<keyword evidence="3" id="KW-1185">Reference proteome</keyword>